<dbReference type="PANTHER" id="PTHR47354:SF8">
    <property type="entry name" value="1,2-PHENYLACETYL-COA EPOXIDASE, SUBUNIT E"/>
    <property type="match status" value="1"/>
</dbReference>
<accession>A0A7Y9LUP3</accession>
<dbReference type="InterPro" id="IPR001433">
    <property type="entry name" value="OxRdtase_FAD/NAD-bd"/>
</dbReference>
<name>A0A7Y9LUP3_9MICC</name>
<reference evidence="15 16" key="1">
    <citation type="submission" date="2020-07" db="EMBL/GenBank/DDBJ databases">
        <title>Sequencing the genomes of 1000 actinobacteria strains.</title>
        <authorList>
            <person name="Klenk H.-P."/>
        </authorList>
    </citation>
    <scope>NUCLEOTIDE SEQUENCE [LARGE SCALE GENOMIC DNA]</scope>
    <source>
        <strain evidence="15 16">DSM 102047</strain>
    </source>
</reference>
<evidence type="ECO:0000256" key="10">
    <source>
        <dbReference type="ARBA" id="ARBA00023004"/>
    </source>
</evidence>
<dbReference type="GO" id="GO:0050660">
    <property type="term" value="F:flavin adenine dinucleotide binding"/>
    <property type="evidence" value="ECO:0007669"/>
    <property type="project" value="TreeGrafter"/>
</dbReference>
<dbReference type="GO" id="GO:0051537">
    <property type="term" value="F:2 iron, 2 sulfur cluster binding"/>
    <property type="evidence" value="ECO:0007669"/>
    <property type="project" value="UniProtKB-KW"/>
</dbReference>
<keyword evidence="16" id="KW-1185">Reference proteome</keyword>
<evidence type="ECO:0000313" key="15">
    <source>
        <dbReference type="EMBL" id="NYE95894.1"/>
    </source>
</evidence>
<dbReference type="PROSITE" id="PS51384">
    <property type="entry name" value="FAD_FR"/>
    <property type="match status" value="1"/>
</dbReference>
<keyword evidence="8 13" id="KW-1133">Transmembrane helix</keyword>
<organism evidence="15 16">
    <name type="scientific">Psychromicrobium silvestre</name>
    <dbReference type="NCBI Taxonomy" id="1645614"/>
    <lineage>
        <taxon>Bacteria</taxon>
        <taxon>Bacillati</taxon>
        <taxon>Actinomycetota</taxon>
        <taxon>Actinomycetes</taxon>
        <taxon>Micrococcales</taxon>
        <taxon>Micrococcaceae</taxon>
        <taxon>Psychromicrobium</taxon>
    </lineage>
</organism>
<dbReference type="CDD" id="cd06198">
    <property type="entry name" value="FNR_like_3"/>
    <property type="match status" value="1"/>
</dbReference>
<keyword evidence="3" id="KW-0285">Flavoprotein</keyword>
<dbReference type="Gene3D" id="2.40.30.10">
    <property type="entry name" value="Translation factors"/>
    <property type="match status" value="1"/>
</dbReference>
<dbReference type="InterPro" id="IPR039261">
    <property type="entry name" value="FNR_nucleotide-bd"/>
</dbReference>
<comment type="subcellular location">
    <subcellularLocation>
        <location evidence="2">Membrane</location>
        <topology evidence="2">Multi-pass membrane protein</topology>
    </subcellularLocation>
</comment>
<dbReference type="Gene3D" id="3.40.50.80">
    <property type="entry name" value="Nucleotide-binding domain of ferredoxin-NADP reductase (FNR) module"/>
    <property type="match status" value="1"/>
</dbReference>
<protein>
    <submittedName>
        <fullName evidence="15">Putative ferric reductase</fullName>
    </submittedName>
</protein>
<evidence type="ECO:0000256" key="9">
    <source>
        <dbReference type="ARBA" id="ARBA00023002"/>
    </source>
</evidence>
<evidence type="ECO:0000256" key="8">
    <source>
        <dbReference type="ARBA" id="ARBA00022989"/>
    </source>
</evidence>
<comment type="caution">
    <text evidence="15">The sequence shown here is derived from an EMBL/GenBank/DDBJ whole genome shotgun (WGS) entry which is preliminary data.</text>
</comment>
<dbReference type="SUPFAM" id="SSF52343">
    <property type="entry name" value="Ferredoxin reductase-like, C-terminal NADP-linked domain"/>
    <property type="match status" value="1"/>
</dbReference>
<proteinExistence type="predicted"/>
<dbReference type="AlphaFoldDB" id="A0A7Y9LUP3"/>
<evidence type="ECO:0000256" key="4">
    <source>
        <dbReference type="ARBA" id="ARBA00022692"/>
    </source>
</evidence>
<feature type="transmembrane region" description="Helical" evidence="13">
    <location>
        <begin position="143"/>
        <end position="161"/>
    </location>
</feature>
<dbReference type="InterPro" id="IPR013130">
    <property type="entry name" value="Fe3_Rdtase_TM_dom"/>
</dbReference>
<comment type="cofactor">
    <cofactor evidence="1">
        <name>FAD</name>
        <dbReference type="ChEBI" id="CHEBI:57692"/>
    </cofactor>
</comment>
<evidence type="ECO:0000256" key="13">
    <source>
        <dbReference type="SAM" id="Phobius"/>
    </source>
</evidence>
<gene>
    <name evidence="15" type="ORF">FHU41_002144</name>
</gene>
<keyword evidence="12 13" id="KW-0472">Membrane</keyword>
<evidence type="ECO:0000313" key="16">
    <source>
        <dbReference type="Proteomes" id="UP000521748"/>
    </source>
</evidence>
<dbReference type="SUPFAM" id="SSF63380">
    <property type="entry name" value="Riboflavin synthase domain-like"/>
    <property type="match status" value="1"/>
</dbReference>
<evidence type="ECO:0000256" key="5">
    <source>
        <dbReference type="ARBA" id="ARBA00022714"/>
    </source>
</evidence>
<evidence type="ECO:0000259" key="14">
    <source>
        <dbReference type="PROSITE" id="PS51384"/>
    </source>
</evidence>
<evidence type="ECO:0000256" key="6">
    <source>
        <dbReference type="ARBA" id="ARBA00022723"/>
    </source>
</evidence>
<evidence type="ECO:0000256" key="2">
    <source>
        <dbReference type="ARBA" id="ARBA00004141"/>
    </source>
</evidence>
<evidence type="ECO:0000256" key="3">
    <source>
        <dbReference type="ARBA" id="ARBA00022630"/>
    </source>
</evidence>
<feature type="transmembrane region" description="Helical" evidence="13">
    <location>
        <begin position="173"/>
        <end position="193"/>
    </location>
</feature>
<dbReference type="PRINTS" id="PR00410">
    <property type="entry name" value="PHEHYDRXLASE"/>
</dbReference>
<dbReference type="InterPro" id="IPR017927">
    <property type="entry name" value="FAD-bd_FR_type"/>
</dbReference>
<evidence type="ECO:0000256" key="1">
    <source>
        <dbReference type="ARBA" id="ARBA00001974"/>
    </source>
</evidence>
<dbReference type="RefSeq" id="WP_179389620.1">
    <property type="nucleotide sequence ID" value="NZ_JACBYQ010000002.1"/>
</dbReference>
<dbReference type="EMBL" id="JACBYQ010000002">
    <property type="protein sequence ID" value="NYE95894.1"/>
    <property type="molecule type" value="Genomic_DNA"/>
</dbReference>
<dbReference type="GO" id="GO:0016491">
    <property type="term" value="F:oxidoreductase activity"/>
    <property type="evidence" value="ECO:0007669"/>
    <property type="project" value="UniProtKB-KW"/>
</dbReference>
<evidence type="ECO:0000256" key="11">
    <source>
        <dbReference type="ARBA" id="ARBA00023014"/>
    </source>
</evidence>
<dbReference type="InterPro" id="IPR017938">
    <property type="entry name" value="Riboflavin_synthase-like_b-brl"/>
</dbReference>
<dbReference type="GO" id="GO:0046872">
    <property type="term" value="F:metal ion binding"/>
    <property type="evidence" value="ECO:0007669"/>
    <property type="project" value="UniProtKB-KW"/>
</dbReference>
<feature type="domain" description="FAD-binding FR-type" evidence="14">
    <location>
        <begin position="231"/>
        <end position="331"/>
    </location>
</feature>
<keyword evidence="10" id="KW-0408">Iron</keyword>
<keyword evidence="9" id="KW-0560">Oxidoreductase</keyword>
<keyword evidence="11" id="KW-0411">Iron-sulfur</keyword>
<feature type="transmembrane region" description="Helical" evidence="13">
    <location>
        <begin position="66"/>
        <end position="85"/>
    </location>
</feature>
<dbReference type="InterPro" id="IPR050415">
    <property type="entry name" value="MRET"/>
</dbReference>
<keyword evidence="7" id="KW-0274">FAD</keyword>
<evidence type="ECO:0000256" key="12">
    <source>
        <dbReference type="ARBA" id="ARBA00023136"/>
    </source>
</evidence>
<sequence>MTDVVDGALINATLQHPSPKAHPIRPAAILWIIWTGAAAVLSLWWIDTPSVSGLGEWLTGAGRITGLFAGYAIVILVALMARIPALERGIGADRLARWHAMGGRYTVSLVVAHGLLIIWGYAVTANTDVVTQTSVLILSYPDVLAATVAGLLLLGVGIVSARAARAKLRYETWYYLHFYTYLAVALAFSHQFSTGSDFIDNLPARVLWSCLYIVVGVLILWYRFIVPIRQAFRHRLRVAQVYREGPDVISIVVVGRHLEELSAESGQFFRWRFITKNSWWTANPFSLSAPAGPSAMRITVKDLGEHSRQLKYLRPGTSVVAEGPYGAFTGRARTRRKVLLLGAGVGITPLRALFETLPGGPGEIDMIYRASQPSDILFGAELDSIADARGTKVNYLFGSRRQGRADPLSAEHLTALIPDLAERDIYLCGPPGMTESTIKALRRARVPRRQIHHESFEF</sequence>
<dbReference type="PANTHER" id="PTHR47354">
    <property type="entry name" value="NADH OXIDOREDUCTASE HCR"/>
    <property type="match status" value="1"/>
</dbReference>
<keyword evidence="5" id="KW-0001">2Fe-2S</keyword>
<feature type="transmembrane region" description="Helical" evidence="13">
    <location>
        <begin position="105"/>
        <end position="123"/>
    </location>
</feature>
<keyword evidence="4 13" id="KW-0812">Transmembrane</keyword>
<evidence type="ECO:0000256" key="7">
    <source>
        <dbReference type="ARBA" id="ARBA00022827"/>
    </source>
</evidence>
<dbReference type="Pfam" id="PF01794">
    <property type="entry name" value="Ferric_reduct"/>
    <property type="match status" value="1"/>
</dbReference>
<feature type="transmembrane region" description="Helical" evidence="13">
    <location>
        <begin position="205"/>
        <end position="225"/>
    </location>
</feature>
<dbReference type="GO" id="GO:0016020">
    <property type="term" value="C:membrane"/>
    <property type="evidence" value="ECO:0007669"/>
    <property type="project" value="UniProtKB-SubCell"/>
</dbReference>
<dbReference type="Pfam" id="PF00175">
    <property type="entry name" value="NAD_binding_1"/>
    <property type="match status" value="1"/>
</dbReference>
<feature type="transmembrane region" description="Helical" evidence="13">
    <location>
        <begin position="28"/>
        <end position="46"/>
    </location>
</feature>
<keyword evidence="6" id="KW-0479">Metal-binding</keyword>
<dbReference type="Proteomes" id="UP000521748">
    <property type="component" value="Unassembled WGS sequence"/>
</dbReference>